<dbReference type="RefSeq" id="WP_379535137.1">
    <property type="nucleotide sequence ID" value="NZ_JBHSBI010000043.1"/>
</dbReference>
<keyword evidence="2" id="KW-0732">Signal</keyword>
<organism evidence="3 4">
    <name type="scientific">Nonomuraea purpurea</name>
    <dbReference type="NCBI Taxonomy" id="1849276"/>
    <lineage>
        <taxon>Bacteria</taxon>
        <taxon>Bacillati</taxon>
        <taxon>Actinomycetota</taxon>
        <taxon>Actinomycetes</taxon>
        <taxon>Streptosporangiales</taxon>
        <taxon>Streptosporangiaceae</taxon>
        <taxon>Nonomuraea</taxon>
    </lineage>
</organism>
<reference evidence="4" key="1">
    <citation type="journal article" date="2019" name="Int. J. Syst. Evol. Microbiol.">
        <title>The Global Catalogue of Microorganisms (GCM) 10K type strain sequencing project: providing services to taxonomists for standard genome sequencing and annotation.</title>
        <authorList>
            <consortium name="The Broad Institute Genomics Platform"/>
            <consortium name="The Broad Institute Genome Sequencing Center for Infectious Disease"/>
            <person name="Wu L."/>
            <person name="Ma J."/>
        </authorList>
    </citation>
    <scope>NUCLEOTIDE SEQUENCE [LARGE SCALE GENOMIC DNA]</scope>
    <source>
        <strain evidence="4">TBRC 1276</strain>
    </source>
</reference>
<evidence type="ECO:0000313" key="4">
    <source>
        <dbReference type="Proteomes" id="UP001595851"/>
    </source>
</evidence>
<feature type="chain" id="PRO_5045141296" evidence="2">
    <location>
        <begin position="21"/>
        <end position="166"/>
    </location>
</feature>
<evidence type="ECO:0000313" key="3">
    <source>
        <dbReference type="EMBL" id="MFC4015317.1"/>
    </source>
</evidence>
<protein>
    <submittedName>
        <fullName evidence="3">Uncharacterized protein</fullName>
    </submittedName>
</protein>
<name>A0ABV8GMY6_9ACTN</name>
<dbReference type="EMBL" id="JBHSBI010000043">
    <property type="protein sequence ID" value="MFC4015317.1"/>
    <property type="molecule type" value="Genomic_DNA"/>
</dbReference>
<evidence type="ECO:0000256" key="2">
    <source>
        <dbReference type="SAM" id="SignalP"/>
    </source>
</evidence>
<keyword evidence="4" id="KW-1185">Reference proteome</keyword>
<evidence type="ECO:0000256" key="1">
    <source>
        <dbReference type="SAM" id="MobiDB-lite"/>
    </source>
</evidence>
<feature type="compositionally biased region" description="Low complexity" evidence="1">
    <location>
        <begin position="51"/>
        <end position="75"/>
    </location>
</feature>
<dbReference type="Proteomes" id="UP001595851">
    <property type="component" value="Unassembled WGS sequence"/>
</dbReference>
<feature type="compositionally biased region" description="Pro residues" evidence="1">
    <location>
        <begin position="28"/>
        <end position="37"/>
    </location>
</feature>
<feature type="signal peptide" evidence="2">
    <location>
        <begin position="1"/>
        <end position="20"/>
    </location>
</feature>
<accession>A0ABV8GMY6</accession>
<sequence>MRFRVAACVLSLLFSSAACGGGPVSAASPPPTSPAPATPSQEPSDPPAPVSPSQEPSDPPASASPSSSPSRSVALAGPRTVCGEVQPLNDGPLAVVAVGAGRVDCKEAMSVFRAYYRSDTPKQGSAGIATVKGWRCASNSAAQASTTGRLSTCGKDSVKIVADVIP</sequence>
<feature type="region of interest" description="Disordered" evidence="1">
    <location>
        <begin position="22"/>
        <end position="75"/>
    </location>
</feature>
<proteinExistence type="predicted"/>
<comment type="caution">
    <text evidence="3">The sequence shown here is derived from an EMBL/GenBank/DDBJ whole genome shotgun (WGS) entry which is preliminary data.</text>
</comment>
<dbReference type="PROSITE" id="PS51257">
    <property type="entry name" value="PROKAR_LIPOPROTEIN"/>
    <property type="match status" value="1"/>
</dbReference>
<gene>
    <name evidence="3" type="ORF">ACFOY2_49460</name>
</gene>